<comment type="caution">
    <text evidence="1">The sequence shown here is derived from an EMBL/GenBank/DDBJ whole genome shotgun (WGS) entry which is preliminary data.</text>
</comment>
<dbReference type="EMBL" id="BARV01006074">
    <property type="protein sequence ID" value="GAI07602.1"/>
    <property type="molecule type" value="Genomic_DNA"/>
</dbReference>
<proteinExistence type="predicted"/>
<dbReference type="AlphaFoldDB" id="X1KKL9"/>
<protein>
    <submittedName>
        <fullName evidence="1">Uncharacterized protein</fullName>
    </submittedName>
</protein>
<sequence>MNVTRRRERIMAINKGRSGFKTLAILVPAIPHPMNRTLPTGGVHKPMLRFNTMIIPKWMGLTPNCTTTGKNMGVKMRTAGVISMNVPTRRRKRLIISKMITRLSEIAIRAALIY</sequence>
<organism evidence="1">
    <name type="scientific">marine sediment metagenome</name>
    <dbReference type="NCBI Taxonomy" id="412755"/>
    <lineage>
        <taxon>unclassified sequences</taxon>
        <taxon>metagenomes</taxon>
        <taxon>ecological metagenomes</taxon>
    </lineage>
</organism>
<reference evidence="1" key="1">
    <citation type="journal article" date="2014" name="Front. Microbiol.">
        <title>High frequency of phylogenetically diverse reductive dehalogenase-homologous genes in deep subseafloor sedimentary metagenomes.</title>
        <authorList>
            <person name="Kawai M."/>
            <person name="Futagami T."/>
            <person name="Toyoda A."/>
            <person name="Takaki Y."/>
            <person name="Nishi S."/>
            <person name="Hori S."/>
            <person name="Arai W."/>
            <person name="Tsubouchi T."/>
            <person name="Morono Y."/>
            <person name="Uchiyama I."/>
            <person name="Ito T."/>
            <person name="Fujiyama A."/>
            <person name="Inagaki F."/>
            <person name="Takami H."/>
        </authorList>
    </citation>
    <scope>NUCLEOTIDE SEQUENCE</scope>
    <source>
        <strain evidence="1">Expedition CK06-06</strain>
    </source>
</reference>
<gene>
    <name evidence="1" type="ORF">S06H3_12406</name>
</gene>
<accession>X1KKL9</accession>
<name>X1KKL9_9ZZZZ</name>
<evidence type="ECO:0000313" key="1">
    <source>
        <dbReference type="EMBL" id="GAI07602.1"/>
    </source>
</evidence>